<feature type="transmembrane region" description="Helical" evidence="1">
    <location>
        <begin position="98"/>
        <end position="117"/>
    </location>
</feature>
<evidence type="ECO:0000313" key="3">
    <source>
        <dbReference type="WBParaSite" id="Hba_01116"/>
    </source>
</evidence>
<organism evidence="2 3">
    <name type="scientific">Heterorhabditis bacteriophora</name>
    <name type="common">Entomopathogenic nematode worm</name>
    <dbReference type="NCBI Taxonomy" id="37862"/>
    <lineage>
        <taxon>Eukaryota</taxon>
        <taxon>Metazoa</taxon>
        <taxon>Ecdysozoa</taxon>
        <taxon>Nematoda</taxon>
        <taxon>Chromadorea</taxon>
        <taxon>Rhabditida</taxon>
        <taxon>Rhabditina</taxon>
        <taxon>Rhabditomorpha</taxon>
        <taxon>Strongyloidea</taxon>
        <taxon>Heterorhabditidae</taxon>
        <taxon>Heterorhabditis</taxon>
    </lineage>
</organism>
<evidence type="ECO:0000256" key="1">
    <source>
        <dbReference type="SAM" id="Phobius"/>
    </source>
</evidence>
<reference evidence="3" key="1">
    <citation type="submission" date="2016-11" db="UniProtKB">
        <authorList>
            <consortium name="WormBaseParasite"/>
        </authorList>
    </citation>
    <scope>IDENTIFICATION</scope>
</reference>
<protein>
    <submittedName>
        <fullName evidence="3">F-box domain-containing protein</fullName>
    </submittedName>
</protein>
<dbReference type="WBParaSite" id="Hba_01116">
    <property type="protein sequence ID" value="Hba_01116"/>
    <property type="gene ID" value="Hba_01116"/>
</dbReference>
<keyword evidence="2" id="KW-1185">Reference proteome</keyword>
<keyword evidence="1" id="KW-0472">Membrane</keyword>
<feature type="transmembrane region" description="Helical" evidence="1">
    <location>
        <begin position="137"/>
        <end position="157"/>
    </location>
</feature>
<proteinExistence type="predicted"/>
<sequence length="188" mass="21693">MALPSTHCPAGLNYPTSLHSAASIRLRLSRLIADVPAELLRTVLVQLSARFLSAHFCTPISSARALARNYPRDNAIMTPKQAQHRILKRVAKADYCKYLSLFFTLFIYKFLLNANYFEFLSNSFHQLKKVLWWNNSLINVFAEVQGGHALLLFFALIKESQRNTYDRQFKYVIRYQSNNLIYSISIIV</sequence>
<accession>A0A1I7W907</accession>
<evidence type="ECO:0000313" key="2">
    <source>
        <dbReference type="Proteomes" id="UP000095283"/>
    </source>
</evidence>
<keyword evidence="1" id="KW-0812">Transmembrane</keyword>
<dbReference type="AlphaFoldDB" id="A0A1I7W907"/>
<dbReference type="Proteomes" id="UP000095283">
    <property type="component" value="Unplaced"/>
</dbReference>
<name>A0A1I7W907_HETBA</name>
<keyword evidence="1" id="KW-1133">Transmembrane helix</keyword>